<evidence type="ECO:0000259" key="1">
    <source>
        <dbReference type="Pfam" id="PF09348"/>
    </source>
</evidence>
<dbReference type="KEGG" id="tra:Trad_2119"/>
<sequence length="187" mass="20658">MSLLLHVGPPTEADVRRCLEAQRAQPLSYGAVGMSARREVPRGFSRRETHAHLGDGEAVFHRAVRALRSWAVYPRWMTLYPVAPPVARGTVVAIGTGWGLYTVNLVRVTDVQEGARRFACVLGTLPQHVLTGEERFSVTWDAANRVVYSIEAVSRVRHPLVRLGAPAVQLVQARFARDSVRSVRAAL</sequence>
<gene>
    <name evidence="2" type="ordered locus">Trad_2119</name>
</gene>
<proteinExistence type="predicted"/>
<dbReference type="Pfam" id="PF09348">
    <property type="entry name" value="DUF1990"/>
    <property type="match status" value="1"/>
</dbReference>
<dbReference type="EMBL" id="CP002049">
    <property type="protein sequence ID" value="ADI15232.1"/>
    <property type="molecule type" value="Genomic_DNA"/>
</dbReference>
<evidence type="ECO:0000313" key="2">
    <source>
        <dbReference type="EMBL" id="ADI15232.1"/>
    </source>
</evidence>
<dbReference type="Proteomes" id="UP000000379">
    <property type="component" value="Chromosome"/>
</dbReference>
<dbReference type="PANTHER" id="PTHR34202">
    <property type="entry name" value="UPF0548 PROTEIN"/>
    <property type="match status" value="1"/>
</dbReference>
<dbReference type="PANTHER" id="PTHR34202:SF1">
    <property type="entry name" value="UPF0548 PROTEIN"/>
    <property type="match status" value="1"/>
</dbReference>
<accession>D7CRE4</accession>
<name>D7CRE4_TRURR</name>
<dbReference type="HOGENOM" id="CLU_080841_0_1_0"/>
<feature type="domain" description="DUF1990" evidence="1">
    <location>
        <begin position="29"/>
        <end position="181"/>
    </location>
</feature>
<evidence type="ECO:0000313" key="3">
    <source>
        <dbReference type="Proteomes" id="UP000000379"/>
    </source>
</evidence>
<dbReference type="InterPro" id="IPR018960">
    <property type="entry name" value="DUF1990"/>
</dbReference>
<dbReference type="OrthoDB" id="120660at2"/>
<dbReference type="AlphaFoldDB" id="D7CRE4"/>
<organism evidence="2 3">
    <name type="scientific">Truepera radiovictrix (strain DSM 17093 / CIP 108686 / LMG 22925 / RQ-24)</name>
    <dbReference type="NCBI Taxonomy" id="649638"/>
    <lineage>
        <taxon>Bacteria</taxon>
        <taxon>Thermotogati</taxon>
        <taxon>Deinococcota</taxon>
        <taxon>Deinococci</taxon>
        <taxon>Trueperales</taxon>
        <taxon>Trueperaceae</taxon>
        <taxon>Truepera</taxon>
    </lineage>
</organism>
<reference evidence="2 3" key="2">
    <citation type="journal article" date="2011" name="Stand. Genomic Sci.">
        <title>Complete genome sequence of Truepera radiovictrix type strain (RQ-24).</title>
        <authorList>
            <person name="Ivanova N."/>
            <person name="Rohde C."/>
            <person name="Munk C."/>
            <person name="Nolan M."/>
            <person name="Lucas S."/>
            <person name="Del Rio T.G."/>
            <person name="Tice H."/>
            <person name="Deshpande S."/>
            <person name="Cheng J.F."/>
            <person name="Tapia R."/>
            <person name="Han C."/>
            <person name="Goodwin L."/>
            <person name="Pitluck S."/>
            <person name="Liolios K."/>
            <person name="Mavromatis K."/>
            <person name="Mikhailova N."/>
            <person name="Pati A."/>
            <person name="Chen A."/>
            <person name="Palaniappan K."/>
            <person name="Land M."/>
            <person name="Hauser L."/>
            <person name="Chang Y.J."/>
            <person name="Jeffries C.D."/>
            <person name="Brambilla E."/>
            <person name="Rohde M."/>
            <person name="Goker M."/>
            <person name="Tindall B.J."/>
            <person name="Woyke T."/>
            <person name="Bristow J."/>
            <person name="Eisen J.A."/>
            <person name="Markowitz V."/>
            <person name="Hugenholtz P."/>
            <person name="Kyrpides N.C."/>
            <person name="Klenk H.P."/>
            <person name="Lapidus A."/>
        </authorList>
    </citation>
    <scope>NUCLEOTIDE SEQUENCE [LARGE SCALE GENOMIC DNA]</scope>
    <source>
        <strain evidence="3">DSM 17093 / CIP 108686 / LMG 22925 / RQ-24</strain>
    </source>
</reference>
<dbReference type="RefSeq" id="WP_013178596.1">
    <property type="nucleotide sequence ID" value="NC_014221.1"/>
</dbReference>
<keyword evidence="3" id="KW-1185">Reference proteome</keyword>
<protein>
    <recommendedName>
        <fullName evidence="1">DUF1990 domain-containing protein</fullName>
    </recommendedName>
</protein>
<dbReference type="STRING" id="649638.Trad_2119"/>
<dbReference type="eggNOG" id="COG4762">
    <property type="taxonomic scope" value="Bacteria"/>
</dbReference>
<reference evidence="3" key="1">
    <citation type="submission" date="2010-05" db="EMBL/GenBank/DDBJ databases">
        <title>The complete genome of Truepera radiovictris DSM 17093.</title>
        <authorList>
            <consortium name="US DOE Joint Genome Institute (JGI-PGF)"/>
            <person name="Lucas S."/>
            <person name="Copeland A."/>
            <person name="Lapidus A."/>
            <person name="Glavina del Rio T."/>
            <person name="Dalin E."/>
            <person name="Tice H."/>
            <person name="Bruce D."/>
            <person name="Goodwin L."/>
            <person name="Pitluck S."/>
            <person name="Kyrpides N."/>
            <person name="Mavromatis K."/>
            <person name="Ovchinnikova G."/>
            <person name="Munk A.C."/>
            <person name="Detter J.C."/>
            <person name="Han C."/>
            <person name="Tapia R."/>
            <person name="Land M."/>
            <person name="Hauser L."/>
            <person name="Markowitz V."/>
            <person name="Cheng J.-F."/>
            <person name="Hugenholtz P."/>
            <person name="Woyke T."/>
            <person name="Wu D."/>
            <person name="Tindall B."/>
            <person name="Pomrenke H.G."/>
            <person name="Brambilla E."/>
            <person name="Klenk H.-P."/>
            <person name="Eisen J.A."/>
        </authorList>
    </citation>
    <scope>NUCLEOTIDE SEQUENCE [LARGE SCALE GENOMIC DNA]</scope>
    <source>
        <strain evidence="3">DSM 17093 / CIP 108686 / LMG 22925 / RQ-24</strain>
    </source>
</reference>